<dbReference type="InterPro" id="IPR050288">
    <property type="entry name" value="Cellulose_deg_GH3"/>
</dbReference>
<evidence type="ECO:0000259" key="8">
    <source>
        <dbReference type="Pfam" id="PF00933"/>
    </source>
</evidence>
<dbReference type="GO" id="GO:0009251">
    <property type="term" value="P:glucan catabolic process"/>
    <property type="evidence" value="ECO:0007669"/>
    <property type="project" value="TreeGrafter"/>
</dbReference>
<keyword evidence="7" id="KW-0326">Glycosidase</keyword>
<dbReference type="PANTHER" id="PTHR42715">
    <property type="entry name" value="BETA-GLUCOSIDASE"/>
    <property type="match status" value="1"/>
</dbReference>
<dbReference type="InterPro" id="IPR017853">
    <property type="entry name" value="GH"/>
</dbReference>
<dbReference type="AlphaFoldDB" id="A0A4E9EEM3"/>
<dbReference type="Pfam" id="PF00933">
    <property type="entry name" value="Glyco_hydro_3"/>
    <property type="match status" value="1"/>
</dbReference>
<accession>A0A4E9EEM3</accession>
<proteinExistence type="inferred from homology"/>
<evidence type="ECO:0000256" key="1">
    <source>
        <dbReference type="ARBA" id="ARBA00000448"/>
    </source>
</evidence>
<evidence type="ECO:0000313" key="9">
    <source>
        <dbReference type="EMBL" id="CAG1964417.1"/>
    </source>
</evidence>
<dbReference type="Proteomes" id="UP000746612">
    <property type="component" value="Unassembled WGS sequence"/>
</dbReference>
<evidence type="ECO:0000313" key="10">
    <source>
        <dbReference type="EMBL" id="VIO61275.1"/>
    </source>
</evidence>
<dbReference type="PANTHER" id="PTHR42715:SF27">
    <property type="entry name" value="BETA-GLUCOSIDASE-RELATED"/>
    <property type="match status" value="1"/>
</dbReference>
<comment type="similarity">
    <text evidence="3">Belongs to the glycosyl hydrolase 3 family.</text>
</comment>
<evidence type="ECO:0000256" key="3">
    <source>
        <dbReference type="ARBA" id="ARBA00005336"/>
    </source>
</evidence>
<keyword evidence="5" id="KW-0378">Hydrolase</keyword>
<dbReference type="InterPro" id="IPR036962">
    <property type="entry name" value="Glyco_hydro_3_N_sf"/>
</dbReference>
<organism evidence="10">
    <name type="scientific">Gibberella zeae</name>
    <name type="common">Wheat head blight fungus</name>
    <name type="synonym">Fusarium graminearum</name>
    <dbReference type="NCBI Taxonomy" id="5518"/>
    <lineage>
        <taxon>Eukaryota</taxon>
        <taxon>Fungi</taxon>
        <taxon>Dikarya</taxon>
        <taxon>Ascomycota</taxon>
        <taxon>Pezizomycotina</taxon>
        <taxon>Sordariomycetes</taxon>
        <taxon>Hypocreomycetidae</taxon>
        <taxon>Hypocreales</taxon>
        <taxon>Nectriaceae</taxon>
        <taxon>Fusarium</taxon>
    </lineage>
</organism>
<evidence type="ECO:0000256" key="5">
    <source>
        <dbReference type="ARBA" id="ARBA00022801"/>
    </source>
</evidence>
<dbReference type="GO" id="GO:0008422">
    <property type="term" value="F:beta-glucosidase activity"/>
    <property type="evidence" value="ECO:0007669"/>
    <property type="project" value="UniProtKB-EC"/>
</dbReference>
<comment type="pathway">
    <text evidence="2">Glycan metabolism; cellulose degradation.</text>
</comment>
<evidence type="ECO:0000256" key="2">
    <source>
        <dbReference type="ARBA" id="ARBA00004987"/>
    </source>
</evidence>
<dbReference type="EMBL" id="CAJPIJ010000054">
    <property type="protein sequence ID" value="CAG1964417.1"/>
    <property type="molecule type" value="Genomic_DNA"/>
</dbReference>
<dbReference type="InterPro" id="IPR001764">
    <property type="entry name" value="Glyco_hydro_3_N"/>
</dbReference>
<dbReference type="EMBL" id="CAAKMV010000152">
    <property type="protein sequence ID" value="VIO61275.1"/>
    <property type="molecule type" value="Genomic_DNA"/>
</dbReference>
<reference evidence="9" key="2">
    <citation type="submission" date="2021-03" db="EMBL/GenBank/DDBJ databases">
        <authorList>
            <person name="Alouane T."/>
            <person name="Langin T."/>
            <person name="Bonhomme L."/>
        </authorList>
    </citation>
    <scope>NUCLEOTIDE SEQUENCE</scope>
    <source>
        <strain evidence="9">MDC_Fg202</strain>
    </source>
</reference>
<name>A0A4E9EEM3_GIBZA</name>
<dbReference type="PRINTS" id="PR00133">
    <property type="entry name" value="GLHYDRLASE3"/>
</dbReference>
<dbReference type="EC" id="3.2.1.21" evidence="4"/>
<evidence type="ECO:0000256" key="6">
    <source>
        <dbReference type="ARBA" id="ARBA00023180"/>
    </source>
</evidence>
<comment type="catalytic activity">
    <reaction evidence="1">
        <text>Hydrolysis of terminal, non-reducing beta-D-glucosyl residues with release of beta-D-glucose.</text>
        <dbReference type="EC" id="3.2.1.21"/>
    </reaction>
</comment>
<protein>
    <recommendedName>
        <fullName evidence="4">beta-glucosidase</fullName>
        <ecNumber evidence="4">3.2.1.21</ecNumber>
    </recommendedName>
</protein>
<dbReference type="SUPFAM" id="SSF51445">
    <property type="entry name" value="(Trans)glycosidases"/>
    <property type="match status" value="1"/>
</dbReference>
<dbReference type="Gene3D" id="3.20.20.300">
    <property type="entry name" value="Glycoside hydrolase, family 3, N-terminal domain"/>
    <property type="match status" value="1"/>
</dbReference>
<keyword evidence="6" id="KW-0325">Glycoprotein</keyword>
<gene>
    <name evidence="10" type="ORF">FUG_LOCUS431407</name>
    <name evidence="9" type="ORF">MDCFG202_LOCUS19981</name>
</gene>
<evidence type="ECO:0000256" key="4">
    <source>
        <dbReference type="ARBA" id="ARBA00012744"/>
    </source>
</evidence>
<sequence length="175" mass="18806">MSPLMSDTRVDELPVDELLEKLIVDEKVALLAGNDFWHTTPLPHHGIPSIRVSDGPNGVRGTKFFDSVLSSCLLCGIALGATFDVGLLAELCHLQGQEAKAKGARCVLGPTLDIQRGPLGGRGFESFSEDPLLSGILSGYYAKGLQEENIAATLKHFVCNDMENERMAVNVIITA</sequence>
<feature type="domain" description="Glycoside hydrolase family 3 N-terminal" evidence="8">
    <location>
        <begin position="77"/>
        <end position="160"/>
    </location>
</feature>
<evidence type="ECO:0000256" key="7">
    <source>
        <dbReference type="ARBA" id="ARBA00023295"/>
    </source>
</evidence>
<reference evidence="10" key="1">
    <citation type="submission" date="2019-04" db="EMBL/GenBank/DDBJ databases">
        <authorList>
            <person name="Melise S."/>
            <person name="Noan J."/>
            <person name="Okalmin O."/>
        </authorList>
    </citation>
    <scope>NUCLEOTIDE SEQUENCE</scope>
    <source>
        <strain evidence="10">FN9</strain>
    </source>
</reference>